<protein>
    <submittedName>
        <fullName evidence="4">Acetyl-CoA acyltransferase</fullName>
    </submittedName>
</protein>
<dbReference type="CDD" id="cd00829">
    <property type="entry name" value="SCP-x_thiolase"/>
    <property type="match status" value="1"/>
</dbReference>
<dbReference type="PANTHER" id="PTHR42870:SF1">
    <property type="entry name" value="NON-SPECIFIC LIPID-TRANSFER PROTEIN-LIKE 2"/>
    <property type="match status" value="1"/>
</dbReference>
<keyword evidence="1" id="KW-0414">Isoprene biosynthesis</keyword>
<dbReference type="SUPFAM" id="SSF53901">
    <property type="entry name" value="Thiolase-like"/>
    <property type="match status" value="1"/>
</dbReference>
<dbReference type="InterPro" id="IPR055140">
    <property type="entry name" value="Thiolase_C_2"/>
</dbReference>
<dbReference type="GO" id="GO:0016747">
    <property type="term" value="F:acyltransferase activity, transferring groups other than amino-acyl groups"/>
    <property type="evidence" value="ECO:0007669"/>
    <property type="project" value="InterPro"/>
</dbReference>
<evidence type="ECO:0000256" key="1">
    <source>
        <dbReference type="ARBA" id="ARBA00023229"/>
    </source>
</evidence>
<proteinExistence type="predicted"/>
<dbReference type="InterPro" id="IPR020616">
    <property type="entry name" value="Thiolase_N"/>
</dbReference>
<keyword evidence="4" id="KW-0012">Acyltransferase</keyword>
<keyword evidence="4" id="KW-0808">Transferase</keyword>
<dbReference type="Proteomes" id="UP000218083">
    <property type="component" value="Unassembled WGS sequence"/>
</dbReference>
<dbReference type="EMBL" id="NSKC01000008">
    <property type="protein sequence ID" value="PAU82926.1"/>
    <property type="molecule type" value="Genomic_DNA"/>
</dbReference>
<evidence type="ECO:0000259" key="2">
    <source>
        <dbReference type="Pfam" id="PF00108"/>
    </source>
</evidence>
<keyword evidence="5" id="KW-1185">Reference proteome</keyword>
<evidence type="ECO:0000313" key="4">
    <source>
        <dbReference type="EMBL" id="PAU82926.1"/>
    </source>
</evidence>
<dbReference type="Pfam" id="PF00108">
    <property type="entry name" value="Thiolase_N"/>
    <property type="match status" value="1"/>
</dbReference>
<feature type="domain" description="Thiolase N-terminal" evidence="2">
    <location>
        <begin position="5"/>
        <end position="222"/>
    </location>
</feature>
<dbReference type="GO" id="GO:0008299">
    <property type="term" value="P:isoprenoid biosynthetic process"/>
    <property type="evidence" value="ECO:0007669"/>
    <property type="project" value="UniProtKB-KW"/>
</dbReference>
<accession>A0A2A2FBU1</accession>
<organism evidence="4 5">
    <name type="scientific">Halorubrum salipaludis</name>
    <dbReference type="NCBI Taxonomy" id="2032630"/>
    <lineage>
        <taxon>Archaea</taxon>
        <taxon>Methanobacteriati</taxon>
        <taxon>Methanobacteriota</taxon>
        <taxon>Stenosarchaea group</taxon>
        <taxon>Halobacteria</taxon>
        <taxon>Halobacteriales</taxon>
        <taxon>Haloferacaceae</taxon>
        <taxon>Halorubrum</taxon>
    </lineage>
</organism>
<dbReference type="Gene3D" id="3.40.47.10">
    <property type="match status" value="1"/>
</dbReference>
<dbReference type="RefSeq" id="WP_095637538.1">
    <property type="nucleotide sequence ID" value="NZ_NSKC01000008.1"/>
</dbReference>
<dbReference type="PANTHER" id="PTHR42870">
    <property type="entry name" value="ACETYL-COA C-ACETYLTRANSFERASE"/>
    <property type="match status" value="1"/>
</dbReference>
<feature type="domain" description="Thiolase C-terminal" evidence="3">
    <location>
        <begin position="237"/>
        <end position="381"/>
    </location>
</feature>
<gene>
    <name evidence="4" type="ORF">CK500_12420</name>
</gene>
<dbReference type="Pfam" id="PF22691">
    <property type="entry name" value="Thiolase_C_1"/>
    <property type="match status" value="1"/>
</dbReference>
<dbReference type="InterPro" id="IPR016039">
    <property type="entry name" value="Thiolase-like"/>
</dbReference>
<evidence type="ECO:0000313" key="5">
    <source>
        <dbReference type="Proteomes" id="UP000218083"/>
    </source>
</evidence>
<name>A0A2A2FBU1_9EURY</name>
<comment type="caution">
    <text evidence="4">The sequence shown here is derived from an EMBL/GenBank/DDBJ whole genome shotgun (WGS) entry which is preliminary data.</text>
</comment>
<evidence type="ECO:0000259" key="3">
    <source>
        <dbReference type="Pfam" id="PF22691"/>
    </source>
</evidence>
<dbReference type="OrthoDB" id="167534at2157"/>
<dbReference type="InterPro" id="IPR002155">
    <property type="entry name" value="Thiolase"/>
</dbReference>
<dbReference type="AlphaFoldDB" id="A0A2A2FBU1"/>
<sequence length="384" mass="39639">MTGVAISGVGMTEFRAAADASILELAAAAADRALADSRHSREEVASLHVSNALAESLGTRAGVANALASAIGVEGASADRIENTSASGASACHRGVEAVGAGGEGVALVVGVEKMSVRDTPDVTESISRLVHDREYRQGLTLPSFGGLAAGAYLDRYDAPRESLAAVAAKNHRNARANPFAQFQKAVTVEDALDSPVVADPLRLYDCCPMTDGAAAVVLSPEETVPDEGSVRIEGIGSATGTHAVAERDDPLAIESVRTAGERAFDRAGLAVDDVDVACIHDAFTILELLELEELGFYDPGTAWEATLDGETALDGSLPVNPGGGLKARGHPLGATGLSQIVELVWQLRGDLPDERQVPDPEVGFAINVAGFGNNSVCTVVRHG</sequence>
<dbReference type="PIRSF" id="PIRSF000429">
    <property type="entry name" value="Ac-CoA_Ac_transf"/>
    <property type="match status" value="1"/>
</dbReference>
<reference evidence="4 5" key="1">
    <citation type="submission" date="2017-08" db="EMBL/GenBank/DDBJ databases">
        <title>The strain WRN001 was isolated from Binhai saline alkaline soil, Tianjin, China.</title>
        <authorList>
            <person name="Liu D."/>
            <person name="Zhang G."/>
        </authorList>
    </citation>
    <scope>NUCLEOTIDE SEQUENCE [LARGE SCALE GENOMIC DNA]</scope>
    <source>
        <strain evidence="4 5">WN019</strain>
    </source>
</reference>